<evidence type="ECO:0000313" key="4">
    <source>
        <dbReference type="Proteomes" id="UP001141933"/>
    </source>
</evidence>
<reference evidence="3" key="1">
    <citation type="submission" date="2022-12" db="EMBL/GenBank/DDBJ databases">
        <title>Phocaeicola acetigenes sp. nov., isolated feces from a healthy human.</title>
        <authorList>
            <person name="Do H."/>
            <person name="Ha Y.B."/>
            <person name="Kim J.-S."/>
            <person name="Suh M.K."/>
            <person name="Kim H.S."/>
            <person name="Lee J.-S."/>
        </authorList>
    </citation>
    <scope>NUCLEOTIDE SEQUENCE</scope>
    <source>
        <strain evidence="3">KGMB11183</strain>
    </source>
</reference>
<dbReference type="PANTHER" id="PTHR44196">
    <property type="entry name" value="DEHYDROGENASE/REDUCTASE SDR FAMILY MEMBER 7B"/>
    <property type="match status" value="1"/>
</dbReference>
<sequence length="244" mass="27718">MNHKRAIIVGATSGIGKEVARQLVAEGWHIGIAGRREALLKELQAEAPSQISIQCIDVQEDEAEARLYQLIEQVGGMDLFLQSSGIGRQNRDLNADIEIRTLETNGTGFVRMVGAAFRYFRKQGYGHIAVISSIAGTKGLGSAPAYSASKRFQNIYIDALEQLAYMQKIPVRFTDIRPGFVKTDILNDNKHYPMLMDAQTTARHIVCALKRKKRVAIIDWRYRLLVWGWRLIPRWIWKRLPVRN</sequence>
<dbReference type="InterPro" id="IPR002347">
    <property type="entry name" value="SDR_fam"/>
</dbReference>
<comment type="caution">
    <text evidence="3">The sequence shown here is derived from an EMBL/GenBank/DDBJ whole genome shotgun (WGS) entry which is preliminary data.</text>
</comment>
<accession>A0ABT4PIS5</accession>
<dbReference type="EMBL" id="JAPZVM010000007">
    <property type="protein sequence ID" value="MCZ8372960.1"/>
    <property type="molecule type" value="Genomic_DNA"/>
</dbReference>
<dbReference type="PRINTS" id="PR00081">
    <property type="entry name" value="GDHRDH"/>
</dbReference>
<evidence type="ECO:0000256" key="2">
    <source>
        <dbReference type="ARBA" id="ARBA00023002"/>
    </source>
</evidence>
<dbReference type="Pfam" id="PF00106">
    <property type="entry name" value="adh_short"/>
    <property type="match status" value="1"/>
</dbReference>
<dbReference type="InterPro" id="IPR036291">
    <property type="entry name" value="NAD(P)-bd_dom_sf"/>
</dbReference>
<keyword evidence="4" id="KW-1185">Reference proteome</keyword>
<gene>
    <name evidence="3" type="ORF">O6P32_09600</name>
</gene>
<comment type="similarity">
    <text evidence="1">Belongs to the short-chain dehydrogenases/reductases (SDR) family.</text>
</comment>
<protein>
    <submittedName>
        <fullName evidence="3">SDR family NAD(P)-dependent oxidoreductase</fullName>
    </submittedName>
</protein>
<dbReference type="RefSeq" id="WP_269878256.1">
    <property type="nucleotide sequence ID" value="NZ_JAPZVM010000007.1"/>
</dbReference>
<dbReference type="PANTHER" id="PTHR44196:SF3">
    <property type="entry name" value="SHORT CHAIN DEHYDROGENASE FAMILY PROTEIN"/>
    <property type="match status" value="1"/>
</dbReference>
<evidence type="ECO:0000256" key="1">
    <source>
        <dbReference type="ARBA" id="ARBA00006484"/>
    </source>
</evidence>
<name>A0ABT4PIS5_9BACT</name>
<evidence type="ECO:0000313" key="3">
    <source>
        <dbReference type="EMBL" id="MCZ8372960.1"/>
    </source>
</evidence>
<dbReference type="Proteomes" id="UP001141933">
    <property type="component" value="Unassembled WGS sequence"/>
</dbReference>
<dbReference type="SUPFAM" id="SSF51735">
    <property type="entry name" value="NAD(P)-binding Rossmann-fold domains"/>
    <property type="match status" value="1"/>
</dbReference>
<keyword evidence="2" id="KW-0560">Oxidoreductase</keyword>
<dbReference type="Gene3D" id="3.40.50.720">
    <property type="entry name" value="NAD(P)-binding Rossmann-like Domain"/>
    <property type="match status" value="1"/>
</dbReference>
<organism evidence="3 4">
    <name type="scientific">Phocaeicola acetigenes</name>
    <dbReference type="NCBI Taxonomy" id="3016083"/>
    <lineage>
        <taxon>Bacteria</taxon>
        <taxon>Pseudomonadati</taxon>
        <taxon>Bacteroidota</taxon>
        <taxon>Bacteroidia</taxon>
        <taxon>Bacteroidales</taxon>
        <taxon>Bacteroidaceae</taxon>
        <taxon>Phocaeicola</taxon>
    </lineage>
</organism>
<proteinExistence type="inferred from homology"/>